<feature type="transmembrane region" description="Helical" evidence="2">
    <location>
        <begin position="20"/>
        <end position="41"/>
    </location>
</feature>
<dbReference type="EMBL" id="CP026262">
    <property type="protein sequence ID" value="AWP20124.1"/>
    <property type="molecule type" value="Genomic_DNA"/>
</dbReference>
<feature type="region of interest" description="Disordered" evidence="1">
    <location>
        <begin position="47"/>
        <end position="80"/>
    </location>
</feature>
<name>A0A2U9CTZ4_SCOMX</name>
<feature type="compositionally biased region" description="Basic and acidic residues" evidence="1">
    <location>
        <begin position="68"/>
        <end position="80"/>
    </location>
</feature>
<evidence type="ECO:0000256" key="2">
    <source>
        <dbReference type="SAM" id="Phobius"/>
    </source>
</evidence>
<gene>
    <name evidence="3" type="ORF">SMAX5B_019598</name>
</gene>
<dbReference type="AlphaFoldDB" id="A0A2U9CTZ4"/>
<proteinExistence type="predicted"/>
<dbReference type="Proteomes" id="UP000246464">
    <property type="component" value="Chromosome 20"/>
</dbReference>
<evidence type="ECO:0000313" key="4">
    <source>
        <dbReference type="Proteomes" id="UP000246464"/>
    </source>
</evidence>
<keyword evidence="2" id="KW-1133">Transmembrane helix</keyword>
<evidence type="ECO:0000313" key="3">
    <source>
        <dbReference type="EMBL" id="AWP20124.1"/>
    </source>
</evidence>
<feature type="compositionally biased region" description="Polar residues" evidence="1">
    <location>
        <begin position="54"/>
        <end position="67"/>
    </location>
</feature>
<organism evidence="3 4">
    <name type="scientific">Scophthalmus maximus</name>
    <name type="common">Turbot</name>
    <name type="synonym">Psetta maxima</name>
    <dbReference type="NCBI Taxonomy" id="52904"/>
    <lineage>
        <taxon>Eukaryota</taxon>
        <taxon>Metazoa</taxon>
        <taxon>Chordata</taxon>
        <taxon>Craniata</taxon>
        <taxon>Vertebrata</taxon>
        <taxon>Euteleostomi</taxon>
        <taxon>Actinopterygii</taxon>
        <taxon>Neopterygii</taxon>
        <taxon>Teleostei</taxon>
        <taxon>Neoteleostei</taxon>
        <taxon>Acanthomorphata</taxon>
        <taxon>Carangaria</taxon>
        <taxon>Pleuronectiformes</taxon>
        <taxon>Pleuronectoidei</taxon>
        <taxon>Scophthalmidae</taxon>
        <taxon>Scophthalmus</taxon>
    </lineage>
</organism>
<evidence type="ECO:0000256" key="1">
    <source>
        <dbReference type="SAM" id="MobiDB-lite"/>
    </source>
</evidence>
<keyword evidence="2" id="KW-0812">Transmembrane</keyword>
<reference evidence="3 4" key="1">
    <citation type="submission" date="2017-12" db="EMBL/GenBank/DDBJ databases">
        <title>Integrating genomic resources of turbot (Scophthalmus maximus) in depth evaluation of genetic and physical mapping variation across individuals.</title>
        <authorList>
            <person name="Martinez P."/>
        </authorList>
    </citation>
    <scope>NUCLEOTIDE SEQUENCE [LARGE SCALE GENOMIC DNA]</scope>
</reference>
<keyword evidence="4" id="KW-1185">Reference proteome</keyword>
<sequence>MYTHQTSQPPCRHTEVRFKLLIAIIAAVYGFSEPPLFLVLMGTSPPFNEPPGSPLSTGRSGVNSGGQRSEDHRLHNASDC</sequence>
<accession>A0A2U9CTZ4</accession>
<protein>
    <submittedName>
        <fullName evidence="3">Uncharacterized protein</fullName>
    </submittedName>
</protein>
<keyword evidence="2" id="KW-0472">Membrane</keyword>